<sequence length="211" mass="22953">MSEEEQEQEEVHTPTSQYSDTAEQLPEQTEQTEQTEQPEQPEEPPLPAAVETNDDIPTQSPLESPAAANDNSEPVAPLPGLVFIIGAMEKLLGTREGKRREGKAALEKALGVLGPKSQVQRSQEDTWLSRADVDSVIEALDVVCRSALGSSSSTTTLVVALDCVEKLVSFHYFDHISDLPTAASVAQRLKSNRSGDDDDGDDDEHLMREAI</sequence>
<keyword evidence="2" id="KW-1185">Reference proteome</keyword>
<evidence type="ECO:0000313" key="1">
    <source>
        <dbReference type="EMBL" id="KAJ2891026.1"/>
    </source>
</evidence>
<name>A0ACC1LZR4_9FUNG</name>
<comment type="caution">
    <text evidence="1">The sequence shown here is derived from an EMBL/GenBank/DDBJ whole genome shotgun (WGS) entry which is preliminary data.</text>
</comment>
<evidence type="ECO:0000313" key="2">
    <source>
        <dbReference type="Proteomes" id="UP001139981"/>
    </source>
</evidence>
<protein>
    <submittedName>
        <fullName evidence="1">Uncharacterized protein</fullName>
    </submittedName>
</protein>
<feature type="non-terminal residue" evidence="1">
    <location>
        <position position="211"/>
    </location>
</feature>
<organism evidence="1 2">
    <name type="scientific">Coemansia aciculifera</name>
    <dbReference type="NCBI Taxonomy" id="417176"/>
    <lineage>
        <taxon>Eukaryota</taxon>
        <taxon>Fungi</taxon>
        <taxon>Fungi incertae sedis</taxon>
        <taxon>Zoopagomycota</taxon>
        <taxon>Kickxellomycotina</taxon>
        <taxon>Kickxellomycetes</taxon>
        <taxon>Kickxellales</taxon>
        <taxon>Kickxellaceae</taxon>
        <taxon>Coemansia</taxon>
    </lineage>
</organism>
<accession>A0ACC1LZR4</accession>
<dbReference type="EMBL" id="JANBVB010001122">
    <property type="protein sequence ID" value="KAJ2891026.1"/>
    <property type="molecule type" value="Genomic_DNA"/>
</dbReference>
<proteinExistence type="predicted"/>
<dbReference type="Proteomes" id="UP001139981">
    <property type="component" value="Unassembled WGS sequence"/>
</dbReference>
<gene>
    <name evidence="1" type="ORF">IWW38_003810</name>
</gene>
<reference evidence="1" key="1">
    <citation type="submission" date="2022-07" db="EMBL/GenBank/DDBJ databases">
        <title>Phylogenomic reconstructions and comparative analyses of Kickxellomycotina fungi.</title>
        <authorList>
            <person name="Reynolds N.K."/>
            <person name="Stajich J.E."/>
            <person name="Barry K."/>
            <person name="Grigoriev I.V."/>
            <person name="Crous P."/>
            <person name="Smith M.E."/>
        </authorList>
    </citation>
    <scope>NUCLEOTIDE SEQUENCE</scope>
    <source>
        <strain evidence="1">CBS 190363</strain>
    </source>
</reference>